<name>A0AAV1IK66_9CHLO</name>
<dbReference type="EMBL" id="CAUYUE010000014">
    <property type="protein sequence ID" value="CAK0786425.1"/>
    <property type="molecule type" value="Genomic_DNA"/>
</dbReference>
<organism evidence="2 3">
    <name type="scientific">Coccomyxa viridis</name>
    <dbReference type="NCBI Taxonomy" id="1274662"/>
    <lineage>
        <taxon>Eukaryota</taxon>
        <taxon>Viridiplantae</taxon>
        <taxon>Chlorophyta</taxon>
        <taxon>core chlorophytes</taxon>
        <taxon>Trebouxiophyceae</taxon>
        <taxon>Trebouxiophyceae incertae sedis</taxon>
        <taxon>Coccomyxaceae</taxon>
        <taxon>Coccomyxa</taxon>
    </lineage>
</organism>
<evidence type="ECO:0000313" key="3">
    <source>
        <dbReference type="Proteomes" id="UP001314263"/>
    </source>
</evidence>
<proteinExistence type="predicted"/>
<reference evidence="2 3" key="1">
    <citation type="submission" date="2023-10" db="EMBL/GenBank/DDBJ databases">
        <authorList>
            <person name="Maclean D."/>
            <person name="Macfadyen A."/>
        </authorList>
    </citation>
    <scope>NUCLEOTIDE SEQUENCE [LARGE SCALE GENOMIC DNA]</scope>
</reference>
<evidence type="ECO:0000256" key="1">
    <source>
        <dbReference type="SAM" id="MobiDB-lite"/>
    </source>
</evidence>
<evidence type="ECO:0000313" key="2">
    <source>
        <dbReference type="EMBL" id="CAK0786425.1"/>
    </source>
</evidence>
<sequence>MGSAESQELQRGSQFCSGNGQTKSCWTKGALNSILLPRTQSLLVVIFHLLILGSSLCNDSQNLNTKFGAVSLPAAESCMVESLIVLSREPFPGICCHLPEGSSLATR</sequence>
<dbReference type="Proteomes" id="UP001314263">
    <property type="component" value="Unassembled WGS sequence"/>
</dbReference>
<gene>
    <name evidence="2" type="ORF">CVIRNUC_009638</name>
</gene>
<dbReference type="AlphaFoldDB" id="A0AAV1IK66"/>
<protein>
    <submittedName>
        <fullName evidence="2">Uncharacterized protein</fullName>
    </submittedName>
</protein>
<keyword evidence="3" id="KW-1185">Reference proteome</keyword>
<comment type="caution">
    <text evidence="2">The sequence shown here is derived from an EMBL/GenBank/DDBJ whole genome shotgun (WGS) entry which is preliminary data.</text>
</comment>
<feature type="region of interest" description="Disordered" evidence="1">
    <location>
        <begin position="1"/>
        <end position="21"/>
    </location>
</feature>
<accession>A0AAV1IK66</accession>